<dbReference type="OrthoDB" id="4269441at2"/>
<dbReference type="EMBL" id="JAAAHS010000124">
    <property type="protein sequence ID" value="NBE53178.1"/>
    <property type="molecule type" value="Genomic_DNA"/>
</dbReference>
<keyword evidence="3" id="KW-1185">Reference proteome</keyword>
<comment type="caution">
    <text evidence="2">The sequence shown here is derived from an EMBL/GenBank/DDBJ whole genome shotgun (WGS) entry which is preliminary data.</text>
</comment>
<dbReference type="Proteomes" id="UP000598297">
    <property type="component" value="Unassembled WGS sequence"/>
</dbReference>
<dbReference type="RefSeq" id="WP_161698827.1">
    <property type="nucleotide sequence ID" value="NZ_JAAAHS010000124.1"/>
</dbReference>
<sequence length="92" mass="10412">MTRTNTHHKDQKPHTPFLSRPAVRRLTPFVLITAVALVFIFENTASTEIRLLVPQVTMPLWGALLIAWGLGMLACAFAARRRRDRHAKRPGV</sequence>
<feature type="transmembrane region" description="Helical" evidence="1">
    <location>
        <begin position="61"/>
        <end position="79"/>
    </location>
</feature>
<evidence type="ECO:0000313" key="3">
    <source>
        <dbReference type="Proteomes" id="UP000598297"/>
    </source>
</evidence>
<evidence type="ECO:0000256" key="1">
    <source>
        <dbReference type="SAM" id="Phobius"/>
    </source>
</evidence>
<keyword evidence="1" id="KW-1133">Transmembrane helix</keyword>
<gene>
    <name evidence="2" type="ORF">GUY60_17490</name>
</gene>
<keyword evidence="1" id="KW-0472">Membrane</keyword>
<organism evidence="2 3">
    <name type="scientific">Streptomyces boluensis</name>
    <dbReference type="NCBI Taxonomy" id="1775135"/>
    <lineage>
        <taxon>Bacteria</taxon>
        <taxon>Bacillati</taxon>
        <taxon>Actinomycetota</taxon>
        <taxon>Actinomycetes</taxon>
        <taxon>Kitasatosporales</taxon>
        <taxon>Streptomycetaceae</taxon>
        <taxon>Streptomyces</taxon>
    </lineage>
</organism>
<evidence type="ECO:0000313" key="2">
    <source>
        <dbReference type="EMBL" id="NBE53178.1"/>
    </source>
</evidence>
<keyword evidence="1" id="KW-0812">Transmembrane</keyword>
<dbReference type="AlphaFoldDB" id="A0A964UPT0"/>
<name>A0A964UPT0_9ACTN</name>
<feature type="transmembrane region" description="Helical" evidence="1">
    <location>
        <begin position="22"/>
        <end position="41"/>
    </location>
</feature>
<evidence type="ECO:0008006" key="4">
    <source>
        <dbReference type="Google" id="ProtNLM"/>
    </source>
</evidence>
<accession>A0A964UPT0</accession>
<protein>
    <recommendedName>
        <fullName evidence="4">DUF1049 domain-containing protein</fullName>
    </recommendedName>
</protein>
<proteinExistence type="predicted"/>
<reference evidence="2" key="1">
    <citation type="submission" date="2020-01" db="EMBL/GenBank/DDBJ databases">
        <title>Whole-genome analyses of novel actinobacteria.</title>
        <authorList>
            <person name="Sahin N."/>
        </authorList>
    </citation>
    <scope>NUCLEOTIDE SEQUENCE</scope>
    <source>
        <strain evidence="2">YC537</strain>
    </source>
</reference>